<dbReference type="Proteomes" id="UP000528286">
    <property type="component" value="Unassembled WGS sequence"/>
</dbReference>
<gene>
    <name evidence="1" type="ORF">GGR23_001940</name>
</gene>
<dbReference type="AlphaFoldDB" id="A0A7W6J4Q7"/>
<dbReference type="RefSeq" id="WP_183366034.1">
    <property type="nucleotide sequence ID" value="NZ_JACIEZ010000003.1"/>
</dbReference>
<dbReference type="EMBL" id="JACIEZ010000003">
    <property type="protein sequence ID" value="MBB4064753.1"/>
    <property type="molecule type" value="Genomic_DNA"/>
</dbReference>
<reference evidence="1 2" key="1">
    <citation type="submission" date="2020-08" db="EMBL/GenBank/DDBJ databases">
        <title>Genomic Encyclopedia of Type Strains, Phase IV (KMG-IV): sequencing the most valuable type-strain genomes for metagenomic binning, comparative biology and taxonomic classification.</title>
        <authorList>
            <person name="Goeker M."/>
        </authorList>
    </citation>
    <scope>NUCLEOTIDE SEQUENCE [LARGE SCALE GENOMIC DNA]</scope>
    <source>
        <strain evidence="1 2">DSM 29853</strain>
    </source>
</reference>
<organism evidence="1 2">
    <name type="scientific">Gellertiella hungarica</name>
    <dbReference type="NCBI Taxonomy" id="1572859"/>
    <lineage>
        <taxon>Bacteria</taxon>
        <taxon>Pseudomonadati</taxon>
        <taxon>Pseudomonadota</taxon>
        <taxon>Alphaproteobacteria</taxon>
        <taxon>Hyphomicrobiales</taxon>
        <taxon>Rhizobiaceae</taxon>
        <taxon>Gellertiella</taxon>
    </lineage>
</organism>
<comment type="caution">
    <text evidence="1">The sequence shown here is derived from an EMBL/GenBank/DDBJ whole genome shotgun (WGS) entry which is preliminary data.</text>
</comment>
<sequence>MNTIGRQLARFEGWERDDRIAEGTRSTWTNFLMIENDDIDMLIIGETDSEGPTHFSVTGSRGKDAVTFAEGTVSSWNEACRRAETEARRALMRPVE</sequence>
<evidence type="ECO:0000313" key="1">
    <source>
        <dbReference type="EMBL" id="MBB4064753.1"/>
    </source>
</evidence>
<proteinExistence type="predicted"/>
<evidence type="ECO:0000313" key="2">
    <source>
        <dbReference type="Proteomes" id="UP000528286"/>
    </source>
</evidence>
<keyword evidence="2" id="KW-1185">Reference proteome</keyword>
<protein>
    <submittedName>
        <fullName evidence="1">Uncharacterized protein</fullName>
    </submittedName>
</protein>
<accession>A0A7W6J4Q7</accession>
<name>A0A7W6J4Q7_9HYPH</name>